<protein>
    <submittedName>
        <fullName evidence="1">Uncharacterized protein</fullName>
    </submittedName>
</protein>
<sequence length="80" mass="8767">MIRSPATLTIANFNRQTLADLLRPVLDRAMTQGMVGTNVVLEIVAEALSKIGDSEIRTFLDPKTGKLRGGLEIRIEETLS</sequence>
<dbReference type="AlphaFoldDB" id="X0VHB6"/>
<dbReference type="EMBL" id="BARS01020717">
    <property type="protein sequence ID" value="GAG10582.1"/>
    <property type="molecule type" value="Genomic_DNA"/>
</dbReference>
<accession>X0VHB6</accession>
<gene>
    <name evidence="1" type="ORF">S01H1_33373</name>
</gene>
<organism evidence="1">
    <name type="scientific">marine sediment metagenome</name>
    <dbReference type="NCBI Taxonomy" id="412755"/>
    <lineage>
        <taxon>unclassified sequences</taxon>
        <taxon>metagenomes</taxon>
        <taxon>ecological metagenomes</taxon>
    </lineage>
</organism>
<comment type="caution">
    <text evidence="1">The sequence shown here is derived from an EMBL/GenBank/DDBJ whole genome shotgun (WGS) entry which is preliminary data.</text>
</comment>
<feature type="non-terminal residue" evidence="1">
    <location>
        <position position="80"/>
    </location>
</feature>
<reference evidence="1" key="1">
    <citation type="journal article" date="2014" name="Front. Microbiol.">
        <title>High frequency of phylogenetically diverse reductive dehalogenase-homologous genes in deep subseafloor sedimentary metagenomes.</title>
        <authorList>
            <person name="Kawai M."/>
            <person name="Futagami T."/>
            <person name="Toyoda A."/>
            <person name="Takaki Y."/>
            <person name="Nishi S."/>
            <person name="Hori S."/>
            <person name="Arai W."/>
            <person name="Tsubouchi T."/>
            <person name="Morono Y."/>
            <person name="Uchiyama I."/>
            <person name="Ito T."/>
            <person name="Fujiyama A."/>
            <person name="Inagaki F."/>
            <person name="Takami H."/>
        </authorList>
    </citation>
    <scope>NUCLEOTIDE SEQUENCE</scope>
    <source>
        <strain evidence="1">Expedition CK06-06</strain>
    </source>
</reference>
<name>X0VHB6_9ZZZZ</name>
<proteinExistence type="predicted"/>
<evidence type="ECO:0000313" key="1">
    <source>
        <dbReference type="EMBL" id="GAG10582.1"/>
    </source>
</evidence>